<dbReference type="GO" id="GO:0005524">
    <property type="term" value="F:ATP binding"/>
    <property type="evidence" value="ECO:0007669"/>
    <property type="project" value="InterPro"/>
</dbReference>
<evidence type="ECO:0000259" key="2">
    <source>
        <dbReference type="PROSITE" id="PS00662"/>
    </source>
</evidence>
<sequence length="357" mass="39497">MKLTNLMSELVKRNGSDLHLTGDSYPFFRIQGQILPASSEQYTSKELRADLTQILGNEKLAKFDKEKELDCSYGLEGIARFRMNIFIDRGKISCVMRALNTEIPSFSKIGLPDSVQQLLSRPRGLMLVTGPTGSGKTTTLASGIDWINTNFAHHILTIEDPIEFIYNNKNCLVRQREVGEDTISFSNALRSALREDPDIILVGEMRDLETISLAITAAETGHLVLGTLHTASASQTIDRIIDVFPTSQQMQIRVQLSSSLIGVISQTLCKTIDNKRCLAAEILVNNNAIANLIREAKASQVYSQLQIGGKFGMQTLEQCLSELVSKSAITTDEALYKCNRPNVLKGLLEEINSEMPT</sequence>
<evidence type="ECO:0000313" key="3">
    <source>
        <dbReference type="EMBL" id="ABO17313.1"/>
    </source>
</evidence>
<dbReference type="SUPFAM" id="SSF52540">
    <property type="entry name" value="P-loop containing nucleoside triphosphate hydrolases"/>
    <property type="match status" value="1"/>
</dbReference>
<dbReference type="Gene3D" id="3.40.50.300">
    <property type="entry name" value="P-loop containing nucleotide triphosphate hydrolases"/>
    <property type="match status" value="1"/>
</dbReference>
<dbReference type="InterPro" id="IPR050921">
    <property type="entry name" value="T4SS_GSP_E_ATPase"/>
</dbReference>
<dbReference type="InterPro" id="IPR006321">
    <property type="entry name" value="PilT/PilU"/>
</dbReference>
<dbReference type="Gene3D" id="3.30.450.90">
    <property type="match status" value="1"/>
</dbReference>
<accession>A3PC38</accession>
<dbReference type="NCBIfam" id="TIGR01420">
    <property type="entry name" value="pilT_fam"/>
    <property type="match status" value="1"/>
</dbReference>
<dbReference type="STRING" id="167546.P9301_06901"/>
<dbReference type="KEGG" id="pmg:P9301_06901"/>
<dbReference type="Pfam" id="PF00437">
    <property type="entry name" value="T2SSE"/>
    <property type="match status" value="1"/>
</dbReference>
<dbReference type="Proteomes" id="UP000001430">
    <property type="component" value="Chromosome"/>
</dbReference>
<dbReference type="HOGENOM" id="CLU_013446_4_0_3"/>
<dbReference type="PROSITE" id="PS00662">
    <property type="entry name" value="T2SP_E"/>
    <property type="match status" value="1"/>
</dbReference>
<dbReference type="PANTHER" id="PTHR30486">
    <property type="entry name" value="TWITCHING MOTILITY PROTEIN PILT"/>
    <property type="match status" value="1"/>
</dbReference>
<proteinExistence type="inferred from homology"/>
<comment type="similarity">
    <text evidence="1">Belongs to the GSP E family.</text>
</comment>
<evidence type="ECO:0000313" key="4">
    <source>
        <dbReference type="Proteomes" id="UP000001430"/>
    </source>
</evidence>
<dbReference type="InterPro" id="IPR001482">
    <property type="entry name" value="T2SS/T4SS_dom"/>
</dbReference>
<dbReference type="RefSeq" id="WP_011862679.1">
    <property type="nucleotide sequence ID" value="NC_009091.1"/>
</dbReference>
<evidence type="ECO:0000256" key="1">
    <source>
        <dbReference type="ARBA" id="ARBA00006611"/>
    </source>
</evidence>
<dbReference type="OrthoDB" id="568371at2"/>
<dbReference type="InterPro" id="IPR027417">
    <property type="entry name" value="P-loop_NTPase"/>
</dbReference>
<dbReference type="CDD" id="cd01131">
    <property type="entry name" value="PilT"/>
    <property type="match status" value="1"/>
</dbReference>
<dbReference type="AlphaFoldDB" id="A3PC38"/>
<dbReference type="GO" id="GO:0016887">
    <property type="term" value="F:ATP hydrolysis activity"/>
    <property type="evidence" value="ECO:0007669"/>
    <property type="project" value="InterPro"/>
</dbReference>
<reference evidence="3 4" key="1">
    <citation type="journal article" date="2007" name="PLoS Genet.">
        <title>Patterns and implications of gene gain and loss in the evolution of Prochlorococcus.</title>
        <authorList>
            <person name="Kettler G.C."/>
            <person name="Martiny A.C."/>
            <person name="Huang K."/>
            <person name="Zucker J."/>
            <person name="Coleman M.L."/>
            <person name="Rodrigue S."/>
            <person name="Chen F."/>
            <person name="Lapidus A."/>
            <person name="Ferriera S."/>
            <person name="Johnson J."/>
            <person name="Steglich C."/>
            <person name="Church G.M."/>
            <person name="Richardson P."/>
            <person name="Chisholm S.W."/>
        </authorList>
    </citation>
    <scope>NUCLEOTIDE SEQUENCE [LARGE SCALE GENOMIC DNA]</scope>
    <source>
        <strain evidence="3 4">MIT 9301</strain>
    </source>
</reference>
<protein>
    <submittedName>
        <fullName evidence="3">Twitching motility protein</fullName>
    </submittedName>
</protein>
<gene>
    <name evidence="3" type="primary">pilT</name>
    <name evidence="3" type="ordered locus">P9301_06901</name>
</gene>
<dbReference type="PANTHER" id="PTHR30486:SF16">
    <property type="entry name" value="TWITCHING MOTILITY PROTEIN PILT"/>
    <property type="match status" value="1"/>
</dbReference>
<dbReference type="EMBL" id="CP000576">
    <property type="protein sequence ID" value="ABO17313.1"/>
    <property type="molecule type" value="Genomic_DNA"/>
</dbReference>
<keyword evidence="4" id="KW-1185">Reference proteome</keyword>
<organism evidence="3 4">
    <name type="scientific">Prochlorococcus marinus (strain MIT 9301)</name>
    <dbReference type="NCBI Taxonomy" id="167546"/>
    <lineage>
        <taxon>Bacteria</taxon>
        <taxon>Bacillati</taxon>
        <taxon>Cyanobacteriota</taxon>
        <taxon>Cyanophyceae</taxon>
        <taxon>Synechococcales</taxon>
        <taxon>Prochlorococcaceae</taxon>
        <taxon>Prochlorococcus</taxon>
    </lineage>
</organism>
<dbReference type="eggNOG" id="COG2805">
    <property type="taxonomic scope" value="Bacteria"/>
</dbReference>
<feature type="domain" description="Bacterial type II secretion system protein E" evidence="2">
    <location>
        <begin position="193"/>
        <end position="207"/>
    </location>
</feature>
<name>A3PC38_PROM0</name>